<proteinExistence type="predicted"/>
<dbReference type="InterPro" id="IPR013216">
    <property type="entry name" value="Methyltransf_11"/>
</dbReference>
<dbReference type="Gene3D" id="3.40.50.150">
    <property type="entry name" value="Vaccinia Virus protein VP39"/>
    <property type="match status" value="1"/>
</dbReference>
<feature type="domain" description="Methyltransferase type 11" evidence="1">
    <location>
        <begin position="10"/>
        <end position="49"/>
    </location>
</feature>
<dbReference type="EMBL" id="PKUN01000018">
    <property type="protein sequence ID" value="PLX61347.1"/>
    <property type="molecule type" value="Genomic_DNA"/>
</dbReference>
<sequence length="131" mass="15520">MLIKRQEVWPIADETVDVVISFYSLEHLYPLDFYIEQIKRVLKPGGVLVGAVPTEGGILWGDGRYLTTRRWFTKNTEINYDKIICWEHPNYADKIIHQLDQSLTRQSISFWPLGLFKWMDINLIARFVYKK</sequence>
<dbReference type="SUPFAM" id="SSF53335">
    <property type="entry name" value="S-adenosyl-L-methionine-dependent methyltransferases"/>
    <property type="match status" value="1"/>
</dbReference>
<accession>A0A2N6CVW0</accession>
<evidence type="ECO:0000259" key="1">
    <source>
        <dbReference type="Pfam" id="PF08241"/>
    </source>
</evidence>
<dbReference type="GO" id="GO:0008757">
    <property type="term" value="F:S-adenosylmethionine-dependent methyltransferase activity"/>
    <property type="evidence" value="ECO:0007669"/>
    <property type="project" value="InterPro"/>
</dbReference>
<name>A0A2N6CVW0_9GAMM</name>
<dbReference type="AlphaFoldDB" id="A0A2N6CVW0"/>
<dbReference type="Proteomes" id="UP000235015">
    <property type="component" value="Unassembled WGS sequence"/>
</dbReference>
<evidence type="ECO:0000313" key="3">
    <source>
        <dbReference type="Proteomes" id="UP000235015"/>
    </source>
</evidence>
<protein>
    <recommendedName>
        <fullName evidence="1">Methyltransferase type 11 domain-containing protein</fullName>
    </recommendedName>
</protein>
<dbReference type="InterPro" id="IPR029063">
    <property type="entry name" value="SAM-dependent_MTases_sf"/>
</dbReference>
<organism evidence="2 3">
    <name type="scientific">Sedimenticola selenatireducens</name>
    <dbReference type="NCBI Taxonomy" id="191960"/>
    <lineage>
        <taxon>Bacteria</taxon>
        <taxon>Pseudomonadati</taxon>
        <taxon>Pseudomonadota</taxon>
        <taxon>Gammaproteobacteria</taxon>
        <taxon>Chromatiales</taxon>
        <taxon>Sedimenticolaceae</taxon>
        <taxon>Sedimenticola</taxon>
    </lineage>
</organism>
<dbReference type="CDD" id="cd02440">
    <property type="entry name" value="AdoMet_MTases"/>
    <property type="match status" value="1"/>
</dbReference>
<evidence type="ECO:0000313" key="2">
    <source>
        <dbReference type="EMBL" id="PLX61347.1"/>
    </source>
</evidence>
<gene>
    <name evidence="2" type="ORF">C0630_11275</name>
</gene>
<reference evidence="2 3" key="1">
    <citation type="submission" date="2017-11" db="EMBL/GenBank/DDBJ databases">
        <title>Genome-resolved metagenomics identifies genetic mobility, metabolic interactions, and unexpected diversity in perchlorate-reducing communities.</title>
        <authorList>
            <person name="Barnum T.P."/>
            <person name="Figueroa I.A."/>
            <person name="Carlstrom C.I."/>
            <person name="Lucas L.N."/>
            <person name="Engelbrektson A.L."/>
            <person name="Coates J.D."/>
        </authorList>
    </citation>
    <scope>NUCLEOTIDE SEQUENCE [LARGE SCALE GENOMIC DNA]</scope>
    <source>
        <strain evidence="2">BM301</strain>
    </source>
</reference>
<comment type="caution">
    <text evidence="2">The sequence shown here is derived from an EMBL/GenBank/DDBJ whole genome shotgun (WGS) entry which is preliminary data.</text>
</comment>
<dbReference type="Pfam" id="PF08241">
    <property type="entry name" value="Methyltransf_11"/>
    <property type="match status" value="1"/>
</dbReference>
<dbReference type="RefSeq" id="WP_420542279.1">
    <property type="nucleotide sequence ID" value="NZ_PKUN01000018.1"/>
</dbReference>